<reference evidence="2 3" key="1">
    <citation type="submission" date="2024-08" db="EMBL/GenBank/DDBJ databases">
        <authorList>
            <person name="Cucini C."/>
            <person name="Frati F."/>
        </authorList>
    </citation>
    <scope>NUCLEOTIDE SEQUENCE [LARGE SCALE GENOMIC DNA]</scope>
</reference>
<evidence type="ECO:0000313" key="2">
    <source>
        <dbReference type="EMBL" id="CAL8113794.1"/>
    </source>
</evidence>
<keyword evidence="3" id="KW-1185">Reference proteome</keyword>
<dbReference type="Proteomes" id="UP001642540">
    <property type="component" value="Unassembled WGS sequence"/>
</dbReference>
<evidence type="ECO:0000256" key="1">
    <source>
        <dbReference type="SAM" id="SignalP"/>
    </source>
</evidence>
<keyword evidence="1" id="KW-0732">Signal</keyword>
<protein>
    <submittedName>
        <fullName evidence="2">Uncharacterized protein</fullName>
    </submittedName>
</protein>
<organism evidence="2 3">
    <name type="scientific">Orchesella dallaii</name>
    <dbReference type="NCBI Taxonomy" id="48710"/>
    <lineage>
        <taxon>Eukaryota</taxon>
        <taxon>Metazoa</taxon>
        <taxon>Ecdysozoa</taxon>
        <taxon>Arthropoda</taxon>
        <taxon>Hexapoda</taxon>
        <taxon>Collembola</taxon>
        <taxon>Entomobryomorpha</taxon>
        <taxon>Entomobryoidea</taxon>
        <taxon>Orchesellidae</taxon>
        <taxon>Orchesellinae</taxon>
        <taxon>Orchesella</taxon>
    </lineage>
</organism>
<dbReference type="EMBL" id="CAXLJM020000049">
    <property type="protein sequence ID" value="CAL8113794.1"/>
    <property type="molecule type" value="Genomic_DNA"/>
</dbReference>
<feature type="signal peptide" evidence="1">
    <location>
        <begin position="1"/>
        <end position="16"/>
    </location>
</feature>
<sequence>MLFIFLLLIHFTLAHSLVIDCVDTPSSFSNSLWKLNAPIKTHTFNGSQVIGVQGTDTKIAKDVYATAIIPTQYKSIYLYLEYLNESPRRISIQPSQSSGIDLLPGTLAEWTNTFQQISFTNSNEIKLTMLLKVGQNVYFRKMVLSTRTLDSASQNNSCNELLHPAMNVVSTPKSVVGSTRKPTRSCTNDAGVQSCSVCPECACVCNCNCPKDC</sequence>
<evidence type="ECO:0000313" key="3">
    <source>
        <dbReference type="Proteomes" id="UP001642540"/>
    </source>
</evidence>
<comment type="caution">
    <text evidence="2">The sequence shown here is derived from an EMBL/GenBank/DDBJ whole genome shotgun (WGS) entry which is preliminary data.</text>
</comment>
<name>A0ABP1QWV5_9HEXA</name>
<feature type="chain" id="PRO_5047162404" evidence="1">
    <location>
        <begin position="17"/>
        <end position="213"/>
    </location>
</feature>
<gene>
    <name evidence="2" type="ORF">ODALV1_LOCUS16176</name>
</gene>
<proteinExistence type="predicted"/>
<accession>A0ABP1QWV5</accession>